<gene>
    <name evidence="2" type="ORF">LSALG_LOCUS24971</name>
</gene>
<dbReference type="Gene3D" id="1.25.40.10">
    <property type="entry name" value="Tetratricopeptide repeat domain"/>
    <property type="match status" value="1"/>
</dbReference>
<keyword evidence="3" id="KW-1185">Reference proteome</keyword>
<evidence type="ECO:0008006" key="4">
    <source>
        <dbReference type="Google" id="ProtNLM"/>
    </source>
</evidence>
<name>A0AA36E7P8_LACSI</name>
<dbReference type="GO" id="GO:0003723">
    <property type="term" value="F:RNA binding"/>
    <property type="evidence" value="ECO:0007669"/>
    <property type="project" value="InterPro"/>
</dbReference>
<dbReference type="Pfam" id="PF01535">
    <property type="entry name" value="PPR"/>
    <property type="match status" value="2"/>
</dbReference>
<dbReference type="InterPro" id="IPR046960">
    <property type="entry name" value="PPR_At4g14850-like_plant"/>
</dbReference>
<organism evidence="2 3">
    <name type="scientific">Lactuca saligna</name>
    <name type="common">Willowleaf lettuce</name>
    <dbReference type="NCBI Taxonomy" id="75948"/>
    <lineage>
        <taxon>Eukaryota</taxon>
        <taxon>Viridiplantae</taxon>
        <taxon>Streptophyta</taxon>
        <taxon>Embryophyta</taxon>
        <taxon>Tracheophyta</taxon>
        <taxon>Spermatophyta</taxon>
        <taxon>Magnoliopsida</taxon>
        <taxon>eudicotyledons</taxon>
        <taxon>Gunneridae</taxon>
        <taxon>Pentapetalae</taxon>
        <taxon>asterids</taxon>
        <taxon>campanulids</taxon>
        <taxon>Asterales</taxon>
        <taxon>Asteraceae</taxon>
        <taxon>Cichorioideae</taxon>
        <taxon>Cichorieae</taxon>
        <taxon>Lactucinae</taxon>
        <taxon>Lactuca</taxon>
    </lineage>
</organism>
<evidence type="ECO:0000313" key="2">
    <source>
        <dbReference type="EMBL" id="CAI9285508.1"/>
    </source>
</evidence>
<protein>
    <recommendedName>
        <fullName evidence="4">Pentatricopeptide repeat-containing protein</fullName>
    </recommendedName>
</protein>
<keyword evidence="1" id="KW-0677">Repeat</keyword>
<dbReference type="EMBL" id="OX465081">
    <property type="protein sequence ID" value="CAI9285508.1"/>
    <property type="molecule type" value="Genomic_DNA"/>
</dbReference>
<accession>A0AA36E7P8</accession>
<dbReference type="PANTHER" id="PTHR47926">
    <property type="entry name" value="PENTATRICOPEPTIDE REPEAT-CONTAINING PROTEIN"/>
    <property type="match status" value="1"/>
</dbReference>
<dbReference type="InterPro" id="IPR002885">
    <property type="entry name" value="PPR_rpt"/>
</dbReference>
<evidence type="ECO:0000256" key="1">
    <source>
        <dbReference type="ARBA" id="ARBA00022737"/>
    </source>
</evidence>
<dbReference type="AlphaFoldDB" id="A0AA36E7P8"/>
<dbReference type="GO" id="GO:0009451">
    <property type="term" value="P:RNA modification"/>
    <property type="evidence" value="ECO:0007669"/>
    <property type="project" value="InterPro"/>
</dbReference>
<dbReference type="InterPro" id="IPR011990">
    <property type="entry name" value="TPR-like_helical_dom_sf"/>
</dbReference>
<dbReference type="Proteomes" id="UP001177003">
    <property type="component" value="Chromosome 5"/>
</dbReference>
<proteinExistence type="predicted"/>
<dbReference type="PANTHER" id="PTHR47926:SF350">
    <property type="entry name" value="(WILD MALAYSIAN BANANA) HYPOTHETICAL PROTEIN"/>
    <property type="match status" value="1"/>
</dbReference>
<reference evidence="2" key="1">
    <citation type="submission" date="2023-04" db="EMBL/GenBank/DDBJ databases">
        <authorList>
            <person name="Vijverberg K."/>
            <person name="Xiong W."/>
            <person name="Schranz E."/>
        </authorList>
    </citation>
    <scope>NUCLEOTIDE SEQUENCE</scope>
</reference>
<sequence length="159" mass="18285">MAFTYSYSNQKTKLPLIKLYALNQSPPLTKSQKVFDEMPERNDVSYSAMIPRLVRNELFNKAFDLFLHLKHSSLVKPNRPLLLTILIACGKIEDLEIGKNIHHQLLEESFTFHLEIDNALLDFYAKCGDIKKAEDIFIKMPYKYVATRSSMVMGLVTNG</sequence>
<evidence type="ECO:0000313" key="3">
    <source>
        <dbReference type="Proteomes" id="UP001177003"/>
    </source>
</evidence>